<evidence type="ECO:0000259" key="7">
    <source>
        <dbReference type="Pfam" id="PF13086"/>
    </source>
</evidence>
<dbReference type="Gene3D" id="3.40.50.300">
    <property type="entry name" value="P-loop containing nucleotide triphosphate hydrolases"/>
    <property type="match status" value="3"/>
</dbReference>
<keyword evidence="2" id="KW-0547">Nucleotide-binding</keyword>
<dbReference type="Gene3D" id="3.40.960.10">
    <property type="entry name" value="VSR Endonuclease"/>
    <property type="match status" value="1"/>
</dbReference>
<evidence type="ECO:0000313" key="10">
    <source>
        <dbReference type="EMBL" id="EKX89423.1"/>
    </source>
</evidence>
<gene>
    <name evidence="10" type="ORF">HMPREF9997_01894</name>
</gene>
<dbReference type="eggNOG" id="COG1061">
    <property type="taxonomic scope" value="Bacteria"/>
</dbReference>
<dbReference type="SUPFAM" id="SSF52540">
    <property type="entry name" value="P-loop containing nucleoside triphosphate hydrolases"/>
    <property type="match status" value="1"/>
</dbReference>
<dbReference type="PATRIC" id="fig|1035195.3.peg.1711"/>
<feature type="domain" description="Restriction endonuclease type II-like" evidence="9">
    <location>
        <begin position="1380"/>
        <end position="1472"/>
    </location>
</feature>
<dbReference type="RefSeq" id="WP_006064118.1">
    <property type="nucleotide sequence ID" value="NZ_KB290831.1"/>
</dbReference>
<keyword evidence="11" id="KW-1185">Reference proteome</keyword>
<feature type="domain" description="DNA2/NAM7 helicase-like C-terminal" evidence="8">
    <location>
        <begin position="1142"/>
        <end position="1328"/>
    </location>
</feature>
<dbReference type="Proteomes" id="UP000010445">
    <property type="component" value="Unassembled WGS sequence"/>
</dbReference>
<dbReference type="OrthoDB" id="9757917at2"/>
<evidence type="ECO:0000313" key="11">
    <source>
        <dbReference type="Proteomes" id="UP000010445"/>
    </source>
</evidence>
<evidence type="ECO:0000259" key="8">
    <source>
        <dbReference type="Pfam" id="PF13087"/>
    </source>
</evidence>
<reference evidence="10 11" key="1">
    <citation type="submission" date="2012-05" db="EMBL/GenBank/DDBJ databases">
        <authorList>
            <person name="Weinstock G."/>
            <person name="Sodergren E."/>
            <person name="Lobos E.A."/>
            <person name="Fulton L."/>
            <person name="Fulton R."/>
            <person name="Courtney L."/>
            <person name="Fronick C."/>
            <person name="O'Laughlin M."/>
            <person name="Godfrey J."/>
            <person name="Wilson R.M."/>
            <person name="Miner T."/>
            <person name="Farmer C."/>
            <person name="Delehaunty K."/>
            <person name="Cordes M."/>
            <person name="Minx P."/>
            <person name="Tomlinson C."/>
            <person name="Chen J."/>
            <person name="Wollam A."/>
            <person name="Pepin K.H."/>
            <person name="Bhonagiri V."/>
            <person name="Zhang X."/>
            <person name="Suruliraj S."/>
            <person name="Warren W."/>
            <person name="Mitreva M."/>
            <person name="Mardis E.R."/>
            <person name="Wilson R.K."/>
        </authorList>
    </citation>
    <scope>NUCLEOTIDE SEQUENCE [LARGE SCALE GENOMIC DNA]</scope>
    <source>
        <strain evidence="10 11">F0235</strain>
    </source>
</reference>
<dbReference type="GO" id="GO:0005524">
    <property type="term" value="F:ATP binding"/>
    <property type="evidence" value="ECO:0007669"/>
    <property type="project" value="UniProtKB-KW"/>
</dbReference>
<dbReference type="EMBL" id="AMEM01000024">
    <property type="protein sequence ID" value="EKX89423.1"/>
    <property type="molecule type" value="Genomic_DNA"/>
</dbReference>
<keyword evidence="5" id="KW-0067">ATP-binding</keyword>
<keyword evidence="4" id="KW-0347">Helicase</keyword>
<dbReference type="InterPro" id="IPR027417">
    <property type="entry name" value="P-loop_NTPase"/>
</dbReference>
<feature type="coiled-coil region" evidence="6">
    <location>
        <begin position="468"/>
        <end position="495"/>
    </location>
</feature>
<dbReference type="Pfam" id="PF13086">
    <property type="entry name" value="AAA_11"/>
    <property type="match status" value="1"/>
</dbReference>
<dbReference type="InterPro" id="IPR049468">
    <property type="entry name" value="Restrct_endonuc-II-like_dom"/>
</dbReference>
<dbReference type="InterPro" id="IPR041679">
    <property type="entry name" value="DNA2/NAM7-like_C"/>
</dbReference>
<proteinExistence type="inferred from homology"/>
<dbReference type="SUPFAM" id="SSF52980">
    <property type="entry name" value="Restriction endonuclease-like"/>
    <property type="match status" value="1"/>
</dbReference>
<comment type="caution">
    <text evidence="10">The sequence shown here is derived from an EMBL/GenBank/DDBJ whole genome shotgun (WGS) entry which is preliminary data.</text>
</comment>
<dbReference type="InterPro" id="IPR011335">
    <property type="entry name" value="Restrct_endonuc-II-like"/>
</dbReference>
<dbReference type="InterPro" id="IPR041677">
    <property type="entry name" value="DNA2/NAM7_AAA_11"/>
</dbReference>
<organism evidence="10 11">
    <name type="scientific">Corynebacterium durum F0235</name>
    <dbReference type="NCBI Taxonomy" id="1035195"/>
    <lineage>
        <taxon>Bacteria</taxon>
        <taxon>Bacillati</taxon>
        <taxon>Actinomycetota</taxon>
        <taxon>Actinomycetes</taxon>
        <taxon>Mycobacteriales</taxon>
        <taxon>Corynebacteriaceae</taxon>
        <taxon>Corynebacterium</taxon>
    </lineage>
</organism>
<evidence type="ECO:0000259" key="9">
    <source>
        <dbReference type="Pfam" id="PF18741"/>
    </source>
</evidence>
<sequence>MTTQSDKAARLFQFLAQVRRLREHTTTDIKGFEDRGGVVWLSDVAHNTAANGWPVRVNALLWQRLGLLDADDDPGRTGDAVIIAAGRPKHMEAPRLPEKLKPWIEGASHNHRRRPTVKPGADEETTKQANYWLEKWDAWAAAKQYQDVYNTLFDAHINASQSSEEFELVLGLGLLAWAPGGKRAESTQINRHLFTVTVTSALDKTTGEIRYSLADGAAPLKAEVDFIPVEALQDRSFVKDITAKAAEYAGHIFDIELFDDLGVFTANSLSTSAVYLPRGRGAQPKETPVINWAPALILRKRQNTGFAVAYEKIAAEIEQSGTVPAGLLSLLDPDQEPPVVASDEPGAVVPFGEDIFSPLPLNDIQQRIIERVDQHSQVVVQGPPGTGKTHMAAALLSHFLAQGKRVLVTAEADRALYEVRDKLPEEIRELAVSVIGTSADDMADLRLAVNRIARSAAEFDQTVSRRAINDAVDNLHHLQQRRAELLQQIAAEIRRKTEPAHIPGYELPPGLLAAQVQEDSARYGWIWDYAIEVIVARGAGGVKKFPLSLKDIDRYCKQLIAYRDADKEQIEMTRRVDFDALPQPDECEYVVEALAGLNAQLESHRTGLTEEQWAALQASTEEARVAAREQAVKLNEQLERINRSGSAWVADFMKAYDAAELEAWRTSIKQLSTRVQTIERLLLTIGAVKKISVGNNAADMEKYLPYAKRLRDYLNEKGPLKTDAHGQVKLGVFAPALLKDGKEFFAAVSVEGEQPSTAEQVEAVIAHIQLHWELDALRKEIPQWLPVSNDVKTAVMVARMEADLAQITQCIDAVGAYPPARQLLTPFAFPPEGSKLPDLIAGLERYAGAPALMAQIDQKKAQLQIVHRQTNKVADKHPDVPWLQRYRSVMLDGDFAAARESLSVGEAYMRQHEAFAEFHRLDGVLSEWSPQFAKDLRTSEGSDKMIERLRTVRPALNWFRAAQQVDIRPGADIAQLDKELTLLEEKIYQEVRTLAAARAWDHALSGHRITARMRKNLVEYAQSVKRLGKGTGKYADQQLREVRRALDNCREAVPVWIMPLHRIIDQLDVQSNMFDVVMVDEASQAGAEACFLQYLAPSIIVIGDDKQVSPSAVGVREEDMRKLADHYLDDDEDKAGWADPKRSLFDVASARFGGTLTLTEHRRCVPEIIGFSNQLTYEPDDITLTPVREVPADRLAPFKIVHTPYGRQERSGKINRGEADALIAQLCECINDPTYADKTIGVISLLSSSRQADYIQTRLMEQLPAEVWEKHNLRVGTPAEFQGAERDVMFLSMVAAKDENKRLPALTSEVYVQRYNVAVSRAKDQVWLFHSVGMDELTNPEDVRYKLLKYAYGVATHTVSDEKSERVSDDDRVGPFNSLFEQRVYNAIVDRGYRVIPQFDAHPYRIDLVVQGTDARLAVECDGDHWRGLEYIDKDLRRQRDLERLGWHFVRIFESDYYLDKQAQLEKIWRALNDMGITPHHIHNEVDPSDSIMVLSAPM</sequence>
<keyword evidence="3" id="KW-0378">Hydrolase</keyword>
<evidence type="ECO:0000256" key="3">
    <source>
        <dbReference type="ARBA" id="ARBA00022801"/>
    </source>
</evidence>
<keyword evidence="6" id="KW-0175">Coiled coil</keyword>
<dbReference type="eggNOG" id="COG2852">
    <property type="taxonomic scope" value="Bacteria"/>
</dbReference>
<accession>L1MDU5</accession>
<evidence type="ECO:0008006" key="12">
    <source>
        <dbReference type="Google" id="ProtNLM"/>
    </source>
</evidence>
<feature type="domain" description="DNA2/NAM7 helicase helicase" evidence="7">
    <location>
        <begin position="361"/>
        <end position="496"/>
    </location>
</feature>
<dbReference type="PANTHER" id="PTHR43788">
    <property type="entry name" value="DNA2/NAM7 HELICASE FAMILY MEMBER"/>
    <property type="match status" value="1"/>
</dbReference>
<dbReference type="Pfam" id="PF13087">
    <property type="entry name" value="AAA_12"/>
    <property type="match status" value="1"/>
</dbReference>
<evidence type="ECO:0000256" key="4">
    <source>
        <dbReference type="ARBA" id="ARBA00022806"/>
    </source>
</evidence>
<dbReference type="InterPro" id="IPR047187">
    <property type="entry name" value="SF1_C_Upf1"/>
</dbReference>
<evidence type="ECO:0000256" key="6">
    <source>
        <dbReference type="SAM" id="Coils"/>
    </source>
</evidence>
<evidence type="ECO:0000256" key="1">
    <source>
        <dbReference type="ARBA" id="ARBA00007913"/>
    </source>
</evidence>
<comment type="similarity">
    <text evidence="1">Belongs to the DNA2/NAM7 helicase family.</text>
</comment>
<dbReference type="HOGENOM" id="CLU_000738_1_0_11"/>
<evidence type="ECO:0000256" key="2">
    <source>
        <dbReference type="ARBA" id="ARBA00022741"/>
    </source>
</evidence>
<evidence type="ECO:0000256" key="5">
    <source>
        <dbReference type="ARBA" id="ARBA00022840"/>
    </source>
</evidence>
<dbReference type="PANTHER" id="PTHR43788:SF8">
    <property type="entry name" value="DNA-BINDING PROTEIN SMUBP-2"/>
    <property type="match status" value="1"/>
</dbReference>
<name>L1MDU5_9CORY</name>
<dbReference type="GO" id="GO:0043139">
    <property type="term" value="F:5'-3' DNA helicase activity"/>
    <property type="evidence" value="ECO:0007669"/>
    <property type="project" value="TreeGrafter"/>
</dbReference>
<dbReference type="Pfam" id="PF18741">
    <property type="entry name" value="MTES_1575"/>
    <property type="match status" value="1"/>
</dbReference>
<protein>
    <recommendedName>
        <fullName evidence="12">DNA2/NAM7 helicase-like C-terminal domain-containing protein</fullName>
    </recommendedName>
</protein>
<dbReference type="eggNOG" id="COG1112">
    <property type="taxonomic scope" value="Bacteria"/>
</dbReference>
<dbReference type="InterPro" id="IPR050534">
    <property type="entry name" value="Coronavir_polyprotein_1ab"/>
</dbReference>
<dbReference type="STRING" id="1035195.HMPREF9997_01894"/>
<dbReference type="CDD" id="cd18808">
    <property type="entry name" value="SF1_C_Upf1"/>
    <property type="match status" value="1"/>
</dbReference>
<dbReference type="GO" id="GO:0016787">
    <property type="term" value="F:hydrolase activity"/>
    <property type="evidence" value="ECO:0007669"/>
    <property type="project" value="UniProtKB-KW"/>
</dbReference>